<reference evidence="2" key="1">
    <citation type="journal article" date="2021" name="PeerJ">
        <title>Extensive microbial diversity within the chicken gut microbiome revealed by metagenomics and culture.</title>
        <authorList>
            <person name="Gilroy R."/>
            <person name="Ravi A."/>
            <person name="Getino M."/>
            <person name="Pursley I."/>
            <person name="Horton D.L."/>
            <person name="Alikhan N.F."/>
            <person name="Baker D."/>
            <person name="Gharbi K."/>
            <person name="Hall N."/>
            <person name="Watson M."/>
            <person name="Adriaenssens E.M."/>
            <person name="Foster-Nyarko E."/>
            <person name="Jarju S."/>
            <person name="Secka A."/>
            <person name="Antonio M."/>
            <person name="Oren A."/>
            <person name="Chaudhuri R.R."/>
            <person name="La Ragione R."/>
            <person name="Hildebrand F."/>
            <person name="Pallen M.J."/>
        </authorList>
    </citation>
    <scope>NUCLEOTIDE SEQUENCE</scope>
    <source>
        <strain evidence="2">ChiGjej4B4-12881</strain>
    </source>
</reference>
<evidence type="ECO:0000313" key="3">
    <source>
        <dbReference type="Proteomes" id="UP000886780"/>
    </source>
</evidence>
<keyword evidence="1" id="KW-0472">Membrane</keyword>
<feature type="transmembrane region" description="Helical" evidence="1">
    <location>
        <begin position="12"/>
        <end position="32"/>
    </location>
</feature>
<evidence type="ECO:0000313" key="2">
    <source>
        <dbReference type="EMBL" id="HIX52513.1"/>
    </source>
</evidence>
<name>A0A9D1W5C4_9FIRM</name>
<proteinExistence type="predicted"/>
<reference evidence="2" key="2">
    <citation type="submission" date="2021-04" db="EMBL/GenBank/DDBJ databases">
        <authorList>
            <person name="Gilroy R."/>
        </authorList>
    </citation>
    <scope>NUCLEOTIDE SEQUENCE</scope>
    <source>
        <strain evidence="2">ChiGjej4B4-12881</strain>
    </source>
</reference>
<protein>
    <submittedName>
        <fullName evidence="2">Uncharacterized protein</fullName>
    </submittedName>
</protein>
<gene>
    <name evidence="2" type="ORF">IAA28_06890</name>
</gene>
<comment type="caution">
    <text evidence="2">The sequence shown here is derived from an EMBL/GenBank/DDBJ whole genome shotgun (WGS) entry which is preliminary data.</text>
</comment>
<accession>A0A9D1W5C4</accession>
<dbReference type="EMBL" id="DXEU01000118">
    <property type="protein sequence ID" value="HIX52513.1"/>
    <property type="molecule type" value="Genomic_DNA"/>
</dbReference>
<organism evidence="2 3">
    <name type="scientific">Candidatus Lachnoclostridium stercoripullorum</name>
    <dbReference type="NCBI Taxonomy" id="2838635"/>
    <lineage>
        <taxon>Bacteria</taxon>
        <taxon>Bacillati</taxon>
        <taxon>Bacillota</taxon>
        <taxon>Clostridia</taxon>
        <taxon>Lachnospirales</taxon>
        <taxon>Lachnospiraceae</taxon>
    </lineage>
</organism>
<evidence type="ECO:0000256" key="1">
    <source>
        <dbReference type="SAM" id="Phobius"/>
    </source>
</evidence>
<keyword evidence="1" id="KW-0812">Transmembrane</keyword>
<dbReference type="Proteomes" id="UP000886780">
    <property type="component" value="Unassembled WGS sequence"/>
</dbReference>
<keyword evidence="1" id="KW-1133">Transmembrane helix</keyword>
<sequence>MEQRQKKHVINIGITSVIFIFIVLCLSVFALLSVNSARQSYEAVRRQADSVTEYYAADSAAQRWIHQQKAAGNSGQEILSQDFPISDSQTLKVSLDGSTFDILSYQVVNNEVLAIDDSLPVWQEEMEVLP</sequence>
<dbReference type="AlphaFoldDB" id="A0A9D1W5C4"/>